<protein>
    <submittedName>
        <fullName evidence="2">LOW QUALITY PROTEIN: C2 calcium-dependent domain-containing protein 6</fullName>
    </submittedName>
</protein>
<gene>
    <name evidence="2" type="primary">C2CD6</name>
</gene>
<evidence type="ECO:0000313" key="1">
    <source>
        <dbReference type="Proteomes" id="UP000694863"/>
    </source>
</evidence>
<proteinExistence type="predicted"/>
<accession>A0AC55DLF8</accession>
<organism evidence="1 2">
    <name type="scientific">Echinops telfairi</name>
    <name type="common">Lesser hedgehog tenrec</name>
    <dbReference type="NCBI Taxonomy" id="9371"/>
    <lineage>
        <taxon>Eukaryota</taxon>
        <taxon>Metazoa</taxon>
        <taxon>Chordata</taxon>
        <taxon>Craniata</taxon>
        <taxon>Vertebrata</taxon>
        <taxon>Euteleostomi</taxon>
        <taxon>Mammalia</taxon>
        <taxon>Eutheria</taxon>
        <taxon>Afrotheria</taxon>
        <taxon>Tenrecidae</taxon>
        <taxon>Tenrecinae</taxon>
        <taxon>Echinops</taxon>
    </lineage>
</organism>
<reference evidence="2" key="1">
    <citation type="submission" date="2025-08" db="UniProtKB">
        <authorList>
            <consortium name="RefSeq"/>
        </authorList>
    </citation>
    <scope>IDENTIFICATION</scope>
</reference>
<dbReference type="Proteomes" id="UP000694863">
    <property type="component" value="Unplaced"/>
</dbReference>
<sequence>MELSEDAQYEALLHSPQETTIFQKNLLVTPESAQNKGWDLLDRTSQSQIKLAQKEKGKNKQKDKGKDKSGTGHRLLNILKKTIKGTEKKEEEGEVEKPTLVPFGDVVGCLAVHIKNCRNFSSQILSRLHYTNLFIRLTISNVVKITRMCTFLSQDQKNITAKFDDVKYFSVQVPRRQDDVRNNIFLELLECENTDAFPVLLGSVRVHLYEIIQKGCFTEEFQISSKTILICRVEVEFKFSYGNFGFGFSHQLKPLQKIIEPSMFMSVIPPPERTDPVSNVIMPQPLEYPAFLSPDLNVTVGKPSKVNQPSVVRLDKLQEPPRRRLEKIKKEYRTFNTWAEKSRYLENLLNPTPEQKDSEESSITEEEPETPPKLPVQVEEKLEKPAPPRVYEEVPPPPRKPPESEKMTSRFLTVPTFNLPLLNEPDYLLPMHAESEKQTYLLPPDLPFSALPTVEEKKTTPPDEQPLSPPELKSNPRYPRSVKIDTSPPEEQNGDTTGTKSPPGADKDHHHLPMVSTMDNEERGFNKTFEKATPVGYVDSVLHPLPIKPMQPPVRKAVEMEAEGGRRTGPKLPDPSQRQKNTKKKRKTVSRLTCPFTNHSNPDEPSKDCIVGVMTSQALFHYSCSDRDAAGKWPGFLEKEDRIPVEGFFVPKERLPPSVIPSYIEKVMPSQLQKVHIKDGFDPFLRNINNKVSGRKRKDHDMPKCRSSVSSEIVEHEDQDPPYPAHSKTEEPTSKAKAHEPDIITIQPLDTSSKGRLPNISVLSFERKSSTSSSPLSKSSSSTKSLAPKLILSKNLIDLVDEFFYNPIIPLNLEASKRSSGSLNRRVQVKPSSNLKDVPLDLEANKESSGSLNQCVQDKPSSSLEDVPLDLEASKKSSGSLNQRVQDKPSSSLEDLPLDLEASKRSSGSLNQCVQDKPSSSLEDLPLDLEANKDKPSSSLEDLPLDLEANKKSSGSLSQRVQDKLSSNLEDETFEKMPDSKSWSLEKNILTSKKHLSEISKGMSIDSLSEGRSGSSLGTEREQGSAKDLEEYVIKQIFTAKTSEVDTYVKSLSETKLNVQDQLPTASASSFPSQTGAPWDKKDDAEELSLSTSAVKQAMQAFSKDTLSEHGQVNMIELDKEHQGSSLVDSEKGSPAEKQKSPTEELSKSKIKLKSPSDDSVPTIPKRSSHELKVAAFTEEGQNTAPRDSDDHPSIPHTETTFPRDDQKSYQEDPDLNTILENLSNSLMSIINGSDPKILNSLLKHILSAFYKFSQSARRPPEREVQQRHDRSFTPDVEDHEEIQKDFDKADSLDQKPMLNPKLGIFLEELSKAEIKKLKSELSKHIQHYLVERLSKSGHITEEDLPKVYQNLYVMNESSGQKVFQEKYSETAKEIMSFVNNFHHHFIDKHLEIKLRSFLSEILKNYFLENLSGSKLFKETEPATILSTTPLRAESASVSVHDSDQDVSRESSESWFDINTVYPLNKSLQSSLMALSENKLLNLKTDLSKCIQTLFIEKLSKSGLLTKRQLEGINQHIHLNNPSSTPLKCMKTDLSFRDENKFVEEHSEKQSKYSKIAQKATLQKIPEARWVGTELIRKEEKGFPLHSIKENLPILTDQKSYYSKEGSHTPSLMKVQPGTSKNIQAVSMSKPSDRPMSMMFTNPRNEYGFLQLPPAENAVLKAESQDPYGGDGKIIQSNACFERTLRMKSSGKKEHISIYKLTVQGRPDARLSPYPRVLDYKMSDEEEEAARRPVFPSCQGHPSNHFSTEVGGASKLDSQRWKGNNNNNKKQSSVTFAEYQQIQTPYKKTSVLSTESYAEVPESQPFRCEVLEVETCSKPPLFPELLKRESLKPKLQRERDHFGKQRKTYSKVVKILPTTVPSSRTHLKKSIPRSLLHWTARTTIHDCSDKFDDLPPAASFRHLERTKSRMRLLGKYSGNNPNPPRHATRPNTAPEANKRQREGHTGKLRTPRLVSASLAHLNDTISQYEMHKMQPKKIKRGY</sequence>
<dbReference type="RefSeq" id="XP_045152584.1">
    <property type="nucleotide sequence ID" value="XM_045296649.1"/>
</dbReference>
<name>A0AC55DLF8_ECHTE</name>
<keyword evidence="1" id="KW-1185">Reference proteome</keyword>
<evidence type="ECO:0000313" key="2">
    <source>
        <dbReference type="RefSeq" id="XP_045152584.1"/>
    </source>
</evidence>